<evidence type="ECO:0000313" key="2">
    <source>
        <dbReference type="Proteomes" id="UP000727407"/>
    </source>
</evidence>
<protein>
    <submittedName>
        <fullName evidence="1">Putative E3 ubiquitin-protein ligase HECTD4</fullName>
    </submittedName>
</protein>
<sequence length="75" mass="8279">MCGQMPSGDWRTKPGVGALHWGIQSGDPKIQEENGKWSECNQSKRTVTQMTKDNGREVKAVPPRPLMLAVNTGRT</sequence>
<evidence type="ECO:0000313" key="1">
    <source>
        <dbReference type="EMBL" id="KAF5894874.1"/>
    </source>
</evidence>
<dbReference type="EMBL" id="QNUK01000351">
    <property type="protein sequence ID" value="KAF5894874.1"/>
    <property type="molecule type" value="Genomic_DNA"/>
</dbReference>
<dbReference type="Proteomes" id="UP000727407">
    <property type="component" value="Unassembled WGS sequence"/>
</dbReference>
<name>A0A8J4TPS1_CLAMG</name>
<dbReference type="AlphaFoldDB" id="A0A8J4TPS1"/>
<organism evidence="1 2">
    <name type="scientific">Clarias magur</name>
    <name type="common">Asian catfish</name>
    <name type="synonym">Macropteronotus magur</name>
    <dbReference type="NCBI Taxonomy" id="1594786"/>
    <lineage>
        <taxon>Eukaryota</taxon>
        <taxon>Metazoa</taxon>
        <taxon>Chordata</taxon>
        <taxon>Craniata</taxon>
        <taxon>Vertebrata</taxon>
        <taxon>Euteleostomi</taxon>
        <taxon>Actinopterygii</taxon>
        <taxon>Neopterygii</taxon>
        <taxon>Teleostei</taxon>
        <taxon>Ostariophysi</taxon>
        <taxon>Siluriformes</taxon>
        <taxon>Clariidae</taxon>
        <taxon>Clarias</taxon>
    </lineage>
</organism>
<keyword evidence="2" id="KW-1185">Reference proteome</keyword>
<accession>A0A8J4TPS1</accession>
<reference evidence="1" key="1">
    <citation type="submission" date="2020-07" db="EMBL/GenBank/DDBJ databases">
        <title>Clarias magur genome sequencing, assembly and annotation.</title>
        <authorList>
            <person name="Kushwaha B."/>
            <person name="Kumar R."/>
            <person name="Das P."/>
            <person name="Joshi C.G."/>
            <person name="Kumar D."/>
            <person name="Nagpure N.S."/>
            <person name="Pandey M."/>
            <person name="Agarwal S."/>
            <person name="Srivastava S."/>
            <person name="Singh M."/>
            <person name="Sahoo L."/>
            <person name="Jayasankar P."/>
            <person name="Meher P.K."/>
            <person name="Koringa P.G."/>
            <person name="Iquebal M.A."/>
            <person name="Das S.P."/>
            <person name="Bit A."/>
            <person name="Patnaik S."/>
            <person name="Patel N."/>
            <person name="Shah T.M."/>
            <person name="Hinsu A."/>
            <person name="Jena J.K."/>
        </authorList>
    </citation>
    <scope>NUCLEOTIDE SEQUENCE</scope>
    <source>
        <strain evidence="1">CIFAMagur01</strain>
        <tissue evidence="1">Testis</tissue>
    </source>
</reference>
<proteinExistence type="predicted"/>
<gene>
    <name evidence="1" type="primary">opr</name>
    <name evidence="1" type="ORF">DAT39_015397</name>
</gene>
<comment type="caution">
    <text evidence="1">The sequence shown here is derived from an EMBL/GenBank/DDBJ whole genome shotgun (WGS) entry which is preliminary data.</text>
</comment>